<accession>A0A0K1Y6M2</accession>
<gene>
    <name evidence="1" type="ORF">SEA_BROWNCNA_19</name>
</gene>
<sequence>MPGIQPVKGTRLRATKINGCGMPIAGPRNRLVTSGYVSLTLTAVMREAQDLTQDNAEGKECFTDRTPPERRWYTPALELCNVNTGLLTMFTGWESVLDANDLPVGYRDQKEIETDFGIALELWTSGKSDEDCADVPTTDAVFAAAGSGRSYGYFLFGGTEWTPGDITIGATVSTFTLTGRTIALPYWGKGPYNVQEDENGDPGRLVTPTSKKEHLTVFRTMVPPPEPTAGTEPVALATSSIFTAPNYYYGGPASEPAATEAPAQPVTP</sequence>
<evidence type="ECO:0000313" key="2">
    <source>
        <dbReference type="Proteomes" id="UP000201833"/>
    </source>
</evidence>
<name>A0A0K1Y6M2_9CAUD</name>
<keyword evidence="2" id="KW-1185">Reference proteome</keyword>
<dbReference type="Proteomes" id="UP000201833">
    <property type="component" value="Segment"/>
</dbReference>
<proteinExistence type="predicted"/>
<dbReference type="EMBL" id="KT270441">
    <property type="protein sequence ID" value="AKY02732.1"/>
    <property type="molecule type" value="Genomic_DNA"/>
</dbReference>
<dbReference type="GeneID" id="26641260"/>
<evidence type="ECO:0000313" key="1">
    <source>
        <dbReference type="EMBL" id="AKY02732.1"/>
    </source>
</evidence>
<dbReference type="RefSeq" id="YP_009214936.1">
    <property type="nucleotide sequence ID" value="NC_028968.1"/>
</dbReference>
<dbReference type="KEGG" id="vg:26641260"/>
<protein>
    <submittedName>
        <fullName evidence="1">Major tail protein</fullName>
    </submittedName>
</protein>
<dbReference type="OrthoDB" id="13345at10239"/>
<organism evidence="1 2">
    <name type="scientific">Mycobacterium phage BrownCNA</name>
    <dbReference type="NCBI Taxonomy" id="1698252"/>
    <lineage>
        <taxon>Viruses</taxon>
        <taxon>Duplodnaviria</taxon>
        <taxon>Heunggongvirae</taxon>
        <taxon>Uroviricota</taxon>
        <taxon>Caudoviricetes</taxon>
        <taxon>Bclasvirinae</taxon>
        <taxon>Coopervirus</taxon>
        <taxon>Coopervirus brownCNA</taxon>
    </lineage>
</organism>
<reference evidence="2" key="1">
    <citation type="submission" date="2015-07" db="EMBL/GenBank/DDBJ databases">
        <authorList>
            <person name="Peister A."/>
            <person name="Blumer L.S."/>
            <person name="Brown G.E."/>
            <person name="Attia A.B."/>
            <person name="Bradley K.A."/>
            <person name="Cerda N.J."/>
            <person name="Comeaux R.M."/>
            <person name="Delaney R."/>
            <person name="Fowler D.R."/>
            <person name="Garner J.A."/>
            <person name="McGary K.L."/>
            <person name="Moore J.H."/>
            <person name="Morris L.K."/>
            <person name="Powell E.M."/>
            <person name="Williams C.L."/>
            <person name="Williams R.L."/>
            <person name="Wilson J.B."/>
            <person name="Witherspoon E.J."/>
            <person name="Bolles M.R."/>
            <person name="Garrick M."/>
            <person name="Lowe A.R."/>
            <person name="Delesalle V.A."/>
            <person name="Bradley K.W."/>
            <person name="Asai D.J."/>
            <person name="Bowman C.A."/>
            <person name="Russell D.A."/>
            <person name="Pope W.H."/>
            <person name="Jacobs-Sera D."/>
            <person name="Hendrix R.W."/>
            <person name="Hatfull G.F."/>
        </authorList>
    </citation>
    <scope>NUCLEOTIDE SEQUENCE [LARGE SCALE GENOMIC DNA]</scope>
</reference>